<dbReference type="OrthoDB" id="9796100at2"/>
<dbReference type="AlphaFoldDB" id="A0A502EVG7"/>
<evidence type="ECO:0000259" key="7">
    <source>
        <dbReference type="PROSITE" id="PS50109"/>
    </source>
</evidence>
<dbReference type="InterPro" id="IPR036890">
    <property type="entry name" value="HATPase_C_sf"/>
</dbReference>
<dbReference type="InterPro" id="IPR036097">
    <property type="entry name" value="HisK_dim/P_sf"/>
</dbReference>
<dbReference type="SMART" id="SM00387">
    <property type="entry name" value="HATPase_c"/>
    <property type="match status" value="1"/>
</dbReference>
<evidence type="ECO:0000256" key="3">
    <source>
        <dbReference type="ARBA" id="ARBA00022553"/>
    </source>
</evidence>
<dbReference type="Pfam" id="PF02518">
    <property type="entry name" value="HATPase_c"/>
    <property type="match status" value="1"/>
</dbReference>
<name>A0A502EVG7_9PROT</name>
<dbReference type="PANTHER" id="PTHR43065:SF49">
    <property type="entry name" value="HISTIDINE KINASE"/>
    <property type="match status" value="1"/>
</dbReference>
<keyword evidence="6" id="KW-0812">Transmembrane</keyword>
<dbReference type="Proteomes" id="UP000317078">
    <property type="component" value="Unassembled WGS sequence"/>
</dbReference>
<dbReference type="CDD" id="cd00082">
    <property type="entry name" value="HisKA"/>
    <property type="match status" value="1"/>
</dbReference>
<comment type="caution">
    <text evidence="9">The sequence shown here is derived from an EMBL/GenBank/DDBJ whole genome shotgun (WGS) entry which is preliminary data.</text>
</comment>
<feature type="transmembrane region" description="Helical" evidence="6">
    <location>
        <begin position="283"/>
        <end position="303"/>
    </location>
</feature>
<keyword evidence="6" id="KW-1133">Transmembrane helix</keyword>
<evidence type="ECO:0000256" key="2">
    <source>
        <dbReference type="ARBA" id="ARBA00012438"/>
    </source>
</evidence>
<sequence>MPSLRLHRVLVAASVVMPALLFGAAALHNRRDVLRDGQVSVSRSVTIMDEHARKVFETGELVLGRVDDRIQGKDWAAIAAPETSSFLSGLEAPLAQVVSVWVSDAEGRVHAGSQAWDRSVSIASREFFEAQRAADVGSFVSAPFSGRATQRRSFALSRRRSTPDGRFDGVVHIALNPDYFTQYYAASTPEASHVALLMRADGVILARLPDTGGTGAAERIPAESRLLRQIAIRPEGGSFLGVTTPDGVERAYAYRKVGHYPLYVAFGVDKASLLGRWHDNLRLFGAVAGAASFMLLLVSWLALRGVKAEHAAMARLRAALESLREETRQREAAEQRVRQAQKMEAVGQLTGGIAHDFNNLLTAVLGSLQLLRKRLPADDERATRLLENAFQGAQRGASLTQRLLAFSRGQALRPAAVDLVGLVQGMSELLRSSLGPGVRVEAQFPLGLAPAHVDANQLELALLNLAVNARDAMGGQGALTIFAREERVTGGELRPGRYVVLGMTDTGCGMDEVTLARCVEPFFTTKGVGKGTGLGLSMVYGLAAQSNGRLVLRSRPEEGTTAELWLPAAEASAMVPRPAAEPARPRPEGVGRRTVMVVDDDPLVLASTSSMLEDAGHAVVEASSARQALEILRAGAKVELVLTDQIMPGMTGLQLATEIRRQWPVLPVLLGTGYTERTELAGSGLPLVGKPFSQAELTAAIEGCLAPPPGLVVGGTVVPFRPAEGRTP</sequence>
<dbReference type="EC" id="2.7.13.3" evidence="2"/>
<dbReference type="InterPro" id="IPR011006">
    <property type="entry name" value="CheY-like_superfamily"/>
</dbReference>
<dbReference type="Gene3D" id="1.10.287.130">
    <property type="match status" value="1"/>
</dbReference>
<evidence type="ECO:0000256" key="6">
    <source>
        <dbReference type="SAM" id="Phobius"/>
    </source>
</evidence>
<feature type="domain" description="Histidine kinase" evidence="7">
    <location>
        <begin position="352"/>
        <end position="570"/>
    </location>
</feature>
<evidence type="ECO:0000256" key="4">
    <source>
        <dbReference type="PROSITE-ProRule" id="PRU00169"/>
    </source>
</evidence>
<dbReference type="PRINTS" id="PR00344">
    <property type="entry name" value="BCTRLSENSOR"/>
</dbReference>
<dbReference type="PROSITE" id="PS50110">
    <property type="entry name" value="RESPONSE_REGULATORY"/>
    <property type="match status" value="1"/>
</dbReference>
<comment type="catalytic activity">
    <reaction evidence="1">
        <text>ATP + protein L-histidine = ADP + protein N-phospho-L-histidine.</text>
        <dbReference type="EC" id="2.7.13.3"/>
    </reaction>
</comment>
<organism evidence="9 10">
    <name type="scientific">Muricoccus nepalensis</name>
    <dbReference type="NCBI Taxonomy" id="1854500"/>
    <lineage>
        <taxon>Bacteria</taxon>
        <taxon>Pseudomonadati</taxon>
        <taxon>Pseudomonadota</taxon>
        <taxon>Alphaproteobacteria</taxon>
        <taxon>Acetobacterales</taxon>
        <taxon>Roseomonadaceae</taxon>
        <taxon>Muricoccus</taxon>
    </lineage>
</organism>
<dbReference type="SUPFAM" id="SSF52172">
    <property type="entry name" value="CheY-like"/>
    <property type="match status" value="1"/>
</dbReference>
<dbReference type="SUPFAM" id="SSF55874">
    <property type="entry name" value="ATPase domain of HSP90 chaperone/DNA topoisomerase II/histidine kinase"/>
    <property type="match status" value="1"/>
</dbReference>
<dbReference type="Gene3D" id="3.30.565.10">
    <property type="entry name" value="Histidine kinase-like ATPase, C-terminal domain"/>
    <property type="match status" value="1"/>
</dbReference>
<dbReference type="Gene3D" id="3.30.450.20">
    <property type="entry name" value="PAS domain"/>
    <property type="match status" value="2"/>
</dbReference>
<dbReference type="InterPro" id="IPR001789">
    <property type="entry name" value="Sig_transdc_resp-reg_receiver"/>
</dbReference>
<dbReference type="Gene3D" id="3.40.50.2300">
    <property type="match status" value="1"/>
</dbReference>
<dbReference type="InterPro" id="IPR004358">
    <property type="entry name" value="Sig_transdc_His_kin-like_C"/>
</dbReference>
<dbReference type="EMBL" id="RCZP01000062">
    <property type="protein sequence ID" value="TPG41915.1"/>
    <property type="molecule type" value="Genomic_DNA"/>
</dbReference>
<evidence type="ECO:0000313" key="10">
    <source>
        <dbReference type="Proteomes" id="UP000317078"/>
    </source>
</evidence>
<dbReference type="PANTHER" id="PTHR43065">
    <property type="entry name" value="SENSOR HISTIDINE KINASE"/>
    <property type="match status" value="1"/>
</dbReference>
<dbReference type="CDD" id="cd12915">
    <property type="entry name" value="PDC2_DGC_like"/>
    <property type="match status" value="1"/>
</dbReference>
<keyword evidence="3 4" id="KW-0597">Phosphoprotein</keyword>
<keyword evidence="6" id="KW-0472">Membrane</keyword>
<evidence type="ECO:0000256" key="5">
    <source>
        <dbReference type="SAM" id="Coils"/>
    </source>
</evidence>
<reference evidence="9 10" key="1">
    <citation type="journal article" date="2019" name="Environ. Microbiol.">
        <title>Species interactions and distinct microbial communities in high Arctic permafrost affected cryosols are associated with the CH4 and CO2 gas fluxes.</title>
        <authorList>
            <person name="Altshuler I."/>
            <person name="Hamel J."/>
            <person name="Turney S."/>
            <person name="Magnuson E."/>
            <person name="Levesque R."/>
            <person name="Greer C."/>
            <person name="Whyte L.G."/>
        </authorList>
    </citation>
    <scope>NUCLEOTIDE SEQUENCE [LARGE SCALE GENOMIC DNA]</scope>
    <source>
        <strain evidence="9 10">S9.3B</strain>
    </source>
</reference>
<dbReference type="SUPFAM" id="SSF47384">
    <property type="entry name" value="Homodimeric domain of signal transducing histidine kinase"/>
    <property type="match status" value="1"/>
</dbReference>
<dbReference type="InterPro" id="IPR005467">
    <property type="entry name" value="His_kinase_dom"/>
</dbReference>
<keyword evidence="10" id="KW-1185">Reference proteome</keyword>
<protein>
    <recommendedName>
        <fullName evidence="2">histidine kinase</fullName>
        <ecNumber evidence="2">2.7.13.3</ecNumber>
    </recommendedName>
</protein>
<feature type="modified residue" description="4-aspartylphosphate" evidence="4">
    <location>
        <position position="644"/>
    </location>
</feature>
<proteinExistence type="predicted"/>
<dbReference type="CDD" id="cd12914">
    <property type="entry name" value="PDC1_DGC_like"/>
    <property type="match status" value="1"/>
</dbReference>
<dbReference type="GO" id="GO:0000155">
    <property type="term" value="F:phosphorelay sensor kinase activity"/>
    <property type="evidence" value="ECO:0007669"/>
    <property type="project" value="InterPro"/>
</dbReference>
<dbReference type="InterPro" id="IPR003594">
    <property type="entry name" value="HATPase_dom"/>
</dbReference>
<dbReference type="Pfam" id="PF00512">
    <property type="entry name" value="HisKA"/>
    <property type="match status" value="1"/>
</dbReference>
<feature type="transmembrane region" description="Helical" evidence="6">
    <location>
        <begin position="6"/>
        <end position="27"/>
    </location>
</feature>
<dbReference type="PROSITE" id="PS50109">
    <property type="entry name" value="HIS_KIN"/>
    <property type="match status" value="1"/>
</dbReference>
<evidence type="ECO:0000313" key="9">
    <source>
        <dbReference type="EMBL" id="TPG41915.1"/>
    </source>
</evidence>
<keyword evidence="5" id="KW-0175">Coiled coil</keyword>
<dbReference type="SMART" id="SM00388">
    <property type="entry name" value="HisKA"/>
    <property type="match status" value="1"/>
</dbReference>
<gene>
    <name evidence="9" type="ORF">EAH89_28355</name>
</gene>
<accession>A0A502EVG7</accession>
<dbReference type="RefSeq" id="WP_140887094.1">
    <property type="nucleotide sequence ID" value="NZ_RCZP01000062.1"/>
</dbReference>
<feature type="coiled-coil region" evidence="5">
    <location>
        <begin position="306"/>
        <end position="343"/>
    </location>
</feature>
<evidence type="ECO:0000259" key="8">
    <source>
        <dbReference type="PROSITE" id="PS50110"/>
    </source>
</evidence>
<evidence type="ECO:0000256" key="1">
    <source>
        <dbReference type="ARBA" id="ARBA00000085"/>
    </source>
</evidence>
<feature type="domain" description="Response regulatory" evidence="8">
    <location>
        <begin position="594"/>
        <end position="705"/>
    </location>
</feature>
<dbReference type="SMART" id="SM00448">
    <property type="entry name" value="REC"/>
    <property type="match status" value="1"/>
</dbReference>
<dbReference type="InterPro" id="IPR003661">
    <property type="entry name" value="HisK_dim/P_dom"/>
</dbReference>
<dbReference type="Pfam" id="PF00072">
    <property type="entry name" value="Response_reg"/>
    <property type="match status" value="1"/>
</dbReference>